<proteinExistence type="predicted"/>
<comment type="caution">
    <text evidence="3">The sequence shown here is derived from an EMBL/GenBank/DDBJ whole genome shotgun (WGS) entry which is preliminary data.</text>
</comment>
<dbReference type="GO" id="GO:0004197">
    <property type="term" value="F:cysteine-type endopeptidase activity"/>
    <property type="evidence" value="ECO:0007669"/>
    <property type="project" value="InterPro"/>
</dbReference>
<dbReference type="GO" id="GO:0006508">
    <property type="term" value="P:proteolysis"/>
    <property type="evidence" value="ECO:0007669"/>
    <property type="project" value="InterPro"/>
</dbReference>
<name>A0A660SB81_UNCT6</name>
<dbReference type="InterPro" id="IPR038490">
    <property type="entry name" value="Gingipain_propep_sf"/>
</dbReference>
<organism evidence="3 4">
    <name type="scientific">candidate division TA06 bacterium</name>
    <dbReference type="NCBI Taxonomy" id="2250710"/>
    <lineage>
        <taxon>Bacteria</taxon>
        <taxon>Bacteria division TA06</taxon>
    </lineage>
</organism>
<dbReference type="EMBL" id="QNBC01000008">
    <property type="protein sequence ID" value="RKX67862.1"/>
    <property type="molecule type" value="Genomic_DNA"/>
</dbReference>
<evidence type="ECO:0000313" key="4">
    <source>
        <dbReference type="Proteomes" id="UP000282321"/>
    </source>
</evidence>
<dbReference type="SUPFAM" id="SSF52129">
    <property type="entry name" value="Caspase-like"/>
    <property type="match status" value="1"/>
</dbReference>
<dbReference type="Gene3D" id="2.60.40.3800">
    <property type="match status" value="1"/>
</dbReference>
<dbReference type="AlphaFoldDB" id="A0A660SB81"/>
<evidence type="ECO:0000259" key="2">
    <source>
        <dbReference type="Pfam" id="PF08126"/>
    </source>
</evidence>
<reference evidence="3 4" key="1">
    <citation type="submission" date="2018-06" db="EMBL/GenBank/DDBJ databases">
        <title>Extensive metabolic versatility and redundancy in microbially diverse, dynamic hydrothermal sediments.</title>
        <authorList>
            <person name="Dombrowski N."/>
            <person name="Teske A."/>
            <person name="Baker B.J."/>
        </authorList>
    </citation>
    <scope>NUCLEOTIDE SEQUENCE [LARGE SCALE GENOMIC DNA]</scope>
    <source>
        <strain evidence="3">B35_G9</strain>
    </source>
</reference>
<sequence>MFRKFYSFLIFLFFVTLFLQANEIDIDFGNLRITPFRSYSKISLEGFHYFPGNGNPMLPYKDTLIPVLSSEKGITYTVIDSTIFENITITPTQKAYPCKTNSVYKFIFDTTAYNSSKAVPDQIVKVVGYGKIRGRLYAKILMSPFKYYPSSEELIYYNKIHITAPNVNNYPGNDNIYPGIVVITDSLYSDSFVEYRKLKKIEGYSPIVRSTEFIYDNYSGTDNPDKIRNYIKTLKDSGIEYVLIAGDVEIVPTRYAFAMASGEGWWYDSIPTDYYYGDVDGSWNANNNTIYGEIEDSVDMLPDFYVGRISFNDIDQLQAILNKIYTYEKGEYLRNNCSVLASAGFLDSYTDASIGLDTILTSFPEYFKKSRLYDGNGSQVYLPEFMDSLNSGFNYLIHSNHGNSYGFSIGQDFFSYDNADTLTNVQKTPTLLYTTSCISASYDTDCMAEHYLRATSGGGYYIGDARFGWYIGYYSGESSTDLMQRLFFSNLFDGNEHTIGELVARNREVFAPSASTENTYRWMEYNLVLMGDPSTFLRTDSLRELNVSYDYFAGESEVILNISDYKGPVGNAVASVFLGDSLIARGRSDLSGHVVLSLQNPDTDDVIYVYKNNHFLFSDTFMFAYGIKYVRSFIEDGNDRCFNPGESDTLNMVIANQSDTTVYNPEFTFNSYDGFVNIGNSVIVLDSIGLNSVDTLKFIVDIGNVSDTTAVFYIKLNGNLLKDSIFFDVKTGKLTLKEDEFTISDFPSSIVVNIKNGGSGYFKSGFVHISSLEPNIYVTEDSVPINALYPDDSASFSIGIDTISTVFPNSLYGISVGEDTLYLLYSWNNFSETVDSLTPYGWEMYGIAHVSSKRYYSSPYSFRFGVGEDSLGYYVNDSLISPWIRSTGRMVLQYETWFDLQAGWDFALLFAGKDGDWSFLDSYSGASGNWLKKTYFFEKYPAGDSFKLKFVASTYNETGYEGWYIDNINVLPDNGVNGISIVKKKRKENIFKLINSISRTSIKCVIPNNFSQYDLKVINIIGREMFPKITTKSNNLIIDIREFRPGIYIVKYKNFTNKIIKI</sequence>
<dbReference type="InterPro" id="IPR029030">
    <property type="entry name" value="Caspase-like_dom_sf"/>
</dbReference>
<dbReference type="InterPro" id="IPR001769">
    <property type="entry name" value="Gingipain"/>
</dbReference>
<protein>
    <recommendedName>
        <fullName evidence="5">Gingipain domain-containing protein</fullName>
    </recommendedName>
</protein>
<evidence type="ECO:0000313" key="3">
    <source>
        <dbReference type="EMBL" id="RKX67862.1"/>
    </source>
</evidence>
<dbReference type="Gene3D" id="3.40.50.1460">
    <property type="match status" value="1"/>
</dbReference>
<dbReference type="InterPro" id="IPR012600">
    <property type="entry name" value="Propeptide_C25"/>
</dbReference>
<feature type="domain" description="Gingipain propeptide" evidence="2">
    <location>
        <begin position="37"/>
        <end position="164"/>
    </location>
</feature>
<dbReference type="Pfam" id="PF01364">
    <property type="entry name" value="Peptidase_C25"/>
    <property type="match status" value="1"/>
</dbReference>
<evidence type="ECO:0008006" key="5">
    <source>
        <dbReference type="Google" id="ProtNLM"/>
    </source>
</evidence>
<accession>A0A660SB81</accession>
<evidence type="ECO:0000259" key="1">
    <source>
        <dbReference type="Pfam" id="PF01364"/>
    </source>
</evidence>
<dbReference type="Pfam" id="PF08126">
    <property type="entry name" value="Propeptide_C25"/>
    <property type="match status" value="1"/>
</dbReference>
<feature type="domain" description="Gingipain" evidence="1">
    <location>
        <begin position="181"/>
        <end position="535"/>
    </location>
</feature>
<dbReference type="Proteomes" id="UP000282321">
    <property type="component" value="Unassembled WGS sequence"/>
</dbReference>
<gene>
    <name evidence="3" type="ORF">DRP44_01240</name>
</gene>